<dbReference type="InParanoid" id="W0RMF8"/>
<dbReference type="PROSITE" id="PS51257">
    <property type="entry name" value="PROKAR_LIPOPROTEIN"/>
    <property type="match status" value="1"/>
</dbReference>
<dbReference type="Proteomes" id="UP000019151">
    <property type="component" value="Plasmid 1"/>
</dbReference>
<dbReference type="AlphaFoldDB" id="W0RMF8"/>
<evidence type="ECO:0000313" key="1">
    <source>
        <dbReference type="EMBL" id="AHG92224.1"/>
    </source>
</evidence>
<reference evidence="1 2" key="1">
    <citation type="journal article" date="2014" name="Genome Announc.">
        <title>Genome Sequence and Methylome of Soil Bacterium Gemmatirosa kalamazoonensis KBS708T, a Member of the Rarely Cultivated Gemmatimonadetes Phylum.</title>
        <authorList>
            <person name="Debruyn J.M."/>
            <person name="Radosevich M."/>
            <person name="Wommack K.E."/>
            <person name="Polson S.W."/>
            <person name="Hauser L.J."/>
            <person name="Fawaz M.N."/>
            <person name="Korlach J."/>
            <person name="Tsai Y.C."/>
        </authorList>
    </citation>
    <scope>NUCLEOTIDE SEQUENCE [LARGE SCALE GENOMIC DNA]</scope>
    <source>
        <strain evidence="1 2">KBS708</strain>
        <plasmid evidence="2">Plasmid 1</plasmid>
    </source>
</reference>
<keyword evidence="1" id="KW-0614">Plasmid</keyword>
<name>W0RMF8_9BACT</name>
<protein>
    <recommendedName>
        <fullName evidence="3">Lipoprotein</fullName>
    </recommendedName>
</protein>
<dbReference type="RefSeq" id="WP_025413578.1">
    <property type="nucleotide sequence ID" value="NZ_CP007129.1"/>
</dbReference>
<evidence type="ECO:0000313" key="2">
    <source>
        <dbReference type="Proteomes" id="UP000019151"/>
    </source>
</evidence>
<accession>W0RMF8</accession>
<dbReference type="HOGENOM" id="CLU_632762_0_0_0"/>
<proteinExistence type="predicted"/>
<dbReference type="KEGG" id="gba:J421_4689"/>
<dbReference type="EMBL" id="CP007129">
    <property type="protein sequence ID" value="AHG92224.1"/>
    <property type="molecule type" value="Genomic_DNA"/>
</dbReference>
<gene>
    <name evidence="1" type="ORF">J421_4689</name>
</gene>
<evidence type="ECO:0008006" key="3">
    <source>
        <dbReference type="Google" id="ProtNLM"/>
    </source>
</evidence>
<keyword evidence="2" id="KW-1185">Reference proteome</keyword>
<sequence length="433" mass="47114">MRHVVLTLAVPALLSACASASKRVEQGQKLEREGRAADAAARYVQALKKDRTLESARAGLRDAGARAIDEWVRQAAADDSAGRSDSAADAFLAADDLRGDATALGVDLALPPDYAARRRFTFDRAIAAALDDARTLAQSEKYDDAARRVERAARLAPNGSQLARLSAGRTDALLAWAHADTVRGRFRSAYDRAARALDFAGLAAPDSQRAQAVQAAALARGTRRVAVVPPWARESARRALPDDALPALAESLVDEPWTEPPRFVDLAPLPLVQRELRRLDLSRRALSSSDAARLGRALGADLVVIAQVDSARREETNLKATRRVAKTSGGADTAYTLEEGKRRLWVRIAYDVVEPTTRAVLSSETVTASASKDFKRGRYAGDPRTLDLRRQDRDLFDRGAADRVDRDLVKDLVDDLSPQLARSVFDALLRRIP</sequence>
<geneLocation type="plasmid" evidence="1 2">
    <name>1</name>
</geneLocation>
<organism evidence="1 2">
    <name type="scientific">Gemmatirosa kalamazoonensis</name>
    <dbReference type="NCBI Taxonomy" id="861299"/>
    <lineage>
        <taxon>Bacteria</taxon>
        <taxon>Pseudomonadati</taxon>
        <taxon>Gemmatimonadota</taxon>
        <taxon>Gemmatimonadia</taxon>
        <taxon>Gemmatimonadales</taxon>
        <taxon>Gemmatimonadaceae</taxon>
        <taxon>Gemmatirosa</taxon>
    </lineage>
</organism>
<dbReference type="PATRIC" id="fig|861299.3.peg.4739"/>